<feature type="compositionally biased region" description="Polar residues" evidence="1">
    <location>
        <begin position="20"/>
        <end position="30"/>
    </location>
</feature>
<sequence length="103" mass="10667">MRRCDKGSSPSPAPVGGAQDFSSTTTSQPAEMSVWAKATPAMLPPAEMNLGELRRTGNVMVVDQVGDQEATRFGPPGSIVVVVRKSPLIGVEGELSGGEEIGV</sequence>
<name>A0A803Q340_CANSA</name>
<protein>
    <submittedName>
        <fullName evidence="2">Uncharacterized protein</fullName>
    </submittedName>
</protein>
<dbReference type="EMBL" id="UZAU01000669">
    <property type="status" value="NOT_ANNOTATED_CDS"/>
    <property type="molecule type" value="Genomic_DNA"/>
</dbReference>
<accession>A0A803Q340</accession>
<reference evidence="2" key="2">
    <citation type="submission" date="2021-03" db="UniProtKB">
        <authorList>
            <consortium name="EnsemblPlants"/>
        </authorList>
    </citation>
    <scope>IDENTIFICATION</scope>
</reference>
<keyword evidence="3" id="KW-1185">Reference proteome</keyword>
<evidence type="ECO:0000313" key="3">
    <source>
        <dbReference type="Proteomes" id="UP000596661"/>
    </source>
</evidence>
<reference evidence="2" key="1">
    <citation type="submission" date="2018-11" db="EMBL/GenBank/DDBJ databases">
        <authorList>
            <person name="Grassa J C."/>
        </authorList>
    </citation>
    <scope>NUCLEOTIDE SEQUENCE [LARGE SCALE GENOMIC DNA]</scope>
</reference>
<organism evidence="2 3">
    <name type="scientific">Cannabis sativa</name>
    <name type="common">Hemp</name>
    <name type="synonym">Marijuana</name>
    <dbReference type="NCBI Taxonomy" id="3483"/>
    <lineage>
        <taxon>Eukaryota</taxon>
        <taxon>Viridiplantae</taxon>
        <taxon>Streptophyta</taxon>
        <taxon>Embryophyta</taxon>
        <taxon>Tracheophyta</taxon>
        <taxon>Spermatophyta</taxon>
        <taxon>Magnoliopsida</taxon>
        <taxon>eudicotyledons</taxon>
        <taxon>Gunneridae</taxon>
        <taxon>Pentapetalae</taxon>
        <taxon>rosids</taxon>
        <taxon>fabids</taxon>
        <taxon>Rosales</taxon>
        <taxon>Cannabaceae</taxon>
        <taxon>Cannabis</taxon>
    </lineage>
</organism>
<evidence type="ECO:0000313" key="2">
    <source>
        <dbReference type="EnsemblPlants" id="cds.evm.model.07.1555"/>
    </source>
</evidence>
<dbReference type="Gramene" id="evm.model.07.1555">
    <property type="protein sequence ID" value="cds.evm.model.07.1555"/>
    <property type="gene ID" value="evm.TU.07.1555"/>
</dbReference>
<evidence type="ECO:0000256" key="1">
    <source>
        <dbReference type="SAM" id="MobiDB-lite"/>
    </source>
</evidence>
<feature type="region of interest" description="Disordered" evidence="1">
    <location>
        <begin position="1"/>
        <end position="38"/>
    </location>
</feature>
<dbReference type="Proteomes" id="UP000596661">
    <property type="component" value="Chromosome 7"/>
</dbReference>
<proteinExistence type="predicted"/>
<dbReference type="EnsemblPlants" id="evm.model.07.1555">
    <property type="protein sequence ID" value="cds.evm.model.07.1555"/>
    <property type="gene ID" value="evm.TU.07.1555"/>
</dbReference>
<dbReference type="AlphaFoldDB" id="A0A803Q340"/>